<evidence type="ECO:0000313" key="3">
    <source>
        <dbReference type="EMBL" id="KAK3387897.1"/>
    </source>
</evidence>
<evidence type="ECO:0000313" key="4">
    <source>
        <dbReference type="Proteomes" id="UP001285441"/>
    </source>
</evidence>
<feature type="compositionally biased region" description="Polar residues" evidence="2">
    <location>
        <begin position="1739"/>
        <end position="1748"/>
    </location>
</feature>
<sequence length="2493" mass="277293">MDPTETLAGEDASNSSTWKHKPEPEPPVAGQKLEHYWSLPNGFSDTVQGETDGPAMIGSFYPVQIGKDGVAYSLLDPEEWAFVPGNYWEDCLWYYARNKTRRGLLKDRLKEIGGHRNPPSCFTKILKGNKPTVKKSDSYDSEESPVEFKGWGRFGEAVDFTFDDREHLYKLLVWGQVLFKACQEVEVLGGSEEGGRRSQLSDLCGSLLPSESNARYVKLNSKDVSYLNTSGGSAAAGVDDVFIPRDKIERWAQEGMEDWEEGGFWMRNAGGRPQFLRIESGYKRDGMVSQKSWRLRLNKAISSLEGAGGWNRAYNPILELFLVPKGDEVNIQDLQKMADDVQEKRPSCRQIGRAVHTSQLGTSPFNHYETWILRNQVWDVYTGWRGTRQGPATETRTEAAEAAAKLQWDNLKNLVENVEEHGDSAAASKRLDPRTKAGEGMLVSFISAEKILAARGKRSDVIGQSAVMGSSATEVAQMLAWSDPGVQVPAIPGSTAWPGTGVYAAEWLHRSAFSYGGLANQVDVKTSQIRENMVFGTSECNSLMTRYEKAFQDLLLLEKNRKGGNAKALLMTHTRVTHLNGTLRGIRGDPPPLPTRYPETEYDVPWVSYAMTYTFQLYEPTVGFPLPTKRFNTVFYPFERTFFTVLEQEIDSMLLKQLFTKVAKAPVGGGDVVASDLVGDVVEIKTRRSRRGKLPGGKTKKKIVQKDEEDEEDEDGSDEYVHKKPQFKSFDNETQSHGIQRMQDIPFPEIKLFSSAKFDVPSLEMEQTPGQQKLGKQVSIAAFESLETPEAEKVEVFNPLEMYRQVWTEVNSLGPTEADGILLEDARPVFDVEPEILKSVNSTLSSFQRQPVGKTRPTGFEQPVISSSARMPDMIPNPTHQDQVPEQPDEFVLKGKYMLFGKIEVEIRSLQSPDTKGIHQRVSLPHELSLDTFISSLADSPINAIKLSNTTLEYRSHGTETAAAGLTISATVRFSRSLNEVNRVLRDVFRQTDPRLELSGVLSTQDDWLGHVPQPSGFQLRGKLPSLGIELFDEGLKLTSLGVDIIATRISSKGGYDCTFGFFGDGVVCGVTVDWYILKNDKQYHFTAVAKSDKWKGIRDIPDLDLEDIMFQASWTGTNLKSVMLRAQANVSLRESSLSVYGSYMNGGLEIGCALRNCSLKTLQQLYKDLFHDDDLKIDSDHDVLFNNIELVLSTSDGITLSGDVTIDGHISAAACIKIGKTGVKITGSVADLYIEELKDVAVIDSAALDLDITKDSFSVQLSAGVTVLKEHKFDVSIYLAKSSRKELQYTLYGAYLGDFKLRNIVKEVEGNELLDISLQQVAICASNMDAPRIGVKSSALTYEVKPGVQIYAKISQLAAASNVVGIQEPRELTLSAFFNPKTGNFGVEIELPTKNMISLGCVQMGPSSMGVMVASGNASLHLTATLEVTVPKRVTPLELELDLTATTLDAKGSAELKAAEEAWENPFGLCPALKIRNIKAGLGIIYEQFLATGTPSSITIGGDFSLYDFSGSMDLHLGAKPDEQLIRLELTNLNVARLAQLLGKLMGEDIILPNGQQGTFYIRHLLVYFSTGVTLKKKEYPAGIELDIDATIFGKVAKLNAKVSRSEIKIKGSVDSFELGDLKVTSADGKGGNPYIDVELSKSVQKIHCSGRVAIKENFVVVDVHIDSGTKEFFFYFDLVIVDALQVKIKAELIGGMPDVIGEVKGGITSVLADRNLLTGGQVEEEEEEEEEKEKEQAPSSPFSGGTQKEPAATSEKHGPLADKRFKIDAVVQQDILNYIVKLANEHLEKEFDPNRKQALHNEYLKKAELFGVAKKAFDAKRDQIDSDFQKKTAAMLSTIQPLVEAHEKAQKELDECIVQIEIKDRELVSKMEQEKMRVEAEEAAKTVMLEAASIAARQALEECKRGVLIMEGLHEVVERAKSARDAAEDDMALAETACDASERKEPAATDLAHAPWRWAHRELVEQRDAKSQAFQQKLLEHTIALAAFDEKADTSAKAFLKVASSTSSAADATFLAHQSSTKATLKKAQTTYDDHLKSARNTWKLDQKQKQARLDRAFAREKLVSAELAEQLQQEQITTQFDVETIPEYKNLVAAQMAMRKADVASRSFNSLDEAVAQFGSIFRDPLQLALKEMGSTQQKLVNIKLMKFTGEWGGSTGKITAWLEGTLGLQDIKFKLNYDMTDLVGFLQQLWLRIGWLMSQVWETISQLLKEGKEVLEKAKRDLDQGLTQGLAELGVPREEFDKALDQVAEDAKRAAKEAGSMFVQGTKAWLDAQVKPVVEGVKVIKEVVKDAGKAVDRAEADFDREMERLLRDNTPLIVEVDDLIGEVDRWGKNKERAGLDRLQQEAEDLERTKRLAVDRLIDEAEEADRKGKMVKQAAAERIKREAEDLERTKRLVAEKVKRELEEADRARKLVVEEAERSAAARLARETAARVERELREAQAKARRVQDELDAFRRQQEERARWALQQATRPVEDFGRNMVRGISRLW</sequence>
<feature type="region of interest" description="Disordered" evidence="2">
    <location>
        <begin position="1720"/>
        <end position="1760"/>
    </location>
</feature>
<reference evidence="3" key="1">
    <citation type="journal article" date="2023" name="Mol. Phylogenet. Evol.">
        <title>Genome-scale phylogeny and comparative genomics of the fungal order Sordariales.</title>
        <authorList>
            <person name="Hensen N."/>
            <person name="Bonometti L."/>
            <person name="Westerberg I."/>
            <person name="Brannstrom I.O."/>
            <person name="Guillou S."/>
            <person name="Cros-Aarteil S."/>
            <person name="Calhoun S."/>
            <person name="Haridas S."/>
            <person name="Kuo A."/>
            <person name="Mondo S."/>
            <person name="Pangilinan J."/>
            <person name="Riley R."/>
            <person name="LaButti K."/>
            <person name="Andreopoulos B."/>
            <person name="Lipzen A."/>
            <person name="Chen C."/>
            <person name="Yan M."/>
            <person name="Daum C."/>
            <person name="Ng V."/>
            <person name="Clum A."/>
            <person name="Steindorff A."/>
            <person name="Ohm R.A."/>
            <person name="Martin F."/>
            <person name="Silar P."/>
            <person name="Natvig D.O."/>
            <person name="Lalanne C."/>
            <person name="Gautier V."/>
            <person name="Ament-Velasquez S.L."/>
            <person name="Kruys A."/>
            <person name="Hutchinson M.I."/>
            <person name="Powell A.J."/>
            <person name="Barry K."/>
            <person name="Miller A.N."/>
            <person name="Grigoriev I.V."/>
            <person name="Debuchy R."/>
            <person name="Gladieux P."/>
            <person name="Hiltunen Thoren M."/>
            <person name="Johannesson H."/>
        </authorList>
    </citation>
    <scope>NUCLEOTIDE SEQUENCE</scope>
    <source>
        <strain evidence="3">CBS 232.78</strain>
    </source>
</reference>
<feature type="coiled-coil region" evidence="1">
    <location>
        <begin position="1912"/>
        <end position="1946"/>
    </location>
</feature>
<accession>A0AAE0NUF6</accession>
<gene>
    <name evidence="3" type="ORF">B0H63DRAFT_542389</name>
</gene>
<name>A0AAE0NUF6_9PEZI</name>
<feature type="compositionally biased region" description="Acidic residues" evidence="2">
    <location>
        <begin position="707"/>
        <end position="718"/>
    </location>
</feature>
<dbReference type="EMBL" id="JAULSW010000003">
    <property type="protein sequence ID" value="KAK3387897.1"/>
    <property type="molecule type" value="Genomic_DNA"/>
</dbReference>
<feature type="coiled-coil region" evidence="1">
    <location>
        <begin position="2336"/>
        <end position="2462"/>
    </location>
</feature>
<proteinExistence type="predicted"/>
<reference evidence="3" key="2">
    <citation type="submission" date="2023-06" db="EMBL/GenBank/DDBJ databases">
        <authorList>
            <consortium name="Lawrence Berkeley National Laboratory"/>
            <person name="Haridas S."/>
            <person name="Hensen N."/>
            <person name="Bonometti L."/>
            <person name="Westerberg I."/>
            <person name="Brannstrom I.O."/>
            <person name="Guillou S."/>
            <person name="Cros-Aarteil S."/>
            <person name="Calhoun S."/>
            <person name="Kuo A."/>
            <person name="Mondo S."/>
            <person name="Pangilinan J."/>
            <person name="Riley R."/>
            <person name="LaButti K."/>
            <person name="Andreopoulos B."/>
            <person name="Lipzen A."/>
            <person name="Chen C."/>
            <person name="Yanf M."/>
            <person name="Daum C."/>
            <person name="Ng V."/>
            <person name="Clum A."/>
            <person name="Steindorff A."/>
            <person name="Ohm R."/>
            <person name="Martin F."/>
            <person name="Silar P."/>
            <person name="Natvig D."/>
            <person name="Lalanne C."/>
            <person name="Gautier V."/>
            <person name="Ament-velasquez S.L."/>
            <person name="Kruys A."/>
            <person name="Hutchinson M.I."/>
            <person name="Powell A.J."/>
            <person name="Barry K."/>
            <person name="Miller A.N."/>
            <person name="Grigoriev I.V."/>
            <person name="Debuchy R."/>
            <person name="Gladieux P."/>
            <person name="Thoren M.H."/>
            <person name="Johannesson H."/>
        </authorList>
    </citation>
    <scope>NUCLEOTIDE SEQUENCE</scope>
    <source>
        <strain evidence="3">CBS 232.78</strain>
    </source>
</reference>
<comment type="caution">
    <text evidence="3">The sequence shown here is derived from an EMBL/GenBank/DDBJ whole genome shotgun (WGS) entry which is preliminary data.</text>
</comment>
<organism evidence="3 4">
    <name type="scientific">Podospora didyma</name>
    <dbReference type="NCBI Taxonomy" id="330526"/>
    <lineage>
        <taxon>Eukaryota</taxon>
        <taxon>Fungi</taxon>
        <taxon>Dikarya</taxon>
        <taxon>Ascomycota</taxon>
        <taxon>Pezizomycotina</taxon>
        <taxon>Sordariomycetes</taxon>
        <taxon>Sordariomycetidae</taxon>
        <taxon>Sordariales</taxon>
        <taxon>Podosporaceae</taxon>
        <taxon>Podospora</taxon>
    </lineage>
</organism>
<dbReference type="Proteomes" id="UP001285441">
    <property type="component" value="Unassembled WGS sequence"/>
</dbReference>
<evidence type="ECO:0000256" key="1">
    <source>
        <dbReference type="SAM" id="Coils"/>
    </source>
</evidence>
<feature type="compositionally biased region" description="Acidic residues" evidence="2">
    <location>
        <begin position="1724"/>
        <end position="1734"/>
    </location>
</feature>
<feature type="region of interest" description="Disordered" evidence="2">
    <location>
        <begin position="1"/>
        <end position="29"/>
    </location>
</feature>
<keyword evidence="1" id="KW-0175">Coiled coil</keyword>
<feature type="region of interest" description="Disordered" evidence="2">
    <location>
        <begin position="688"/>
        <end position="727"/>
    </location>
</feature>
<feature type="compositionally biased region" description="Basic residues" evidence="2">
    <location>
        <begin position="688"/>
        <end position="703"/>
    </location>
</feature>
<keyword evidence="4" id="KW-1185">Reference proteome</keyword>
<protein>
    <submittedName>
        <fullName evidence="3">Uncharacterized protein</fullName>
    </submittedName>
</protein>
<evidence type="ECO:0000256" key="2">
    <source>
        <dbReference type="SAM" id="MobiDB-lite"/>
    </source>
</evidence>